<organism evidence="9 10">
    <name type="scientific">Sporotomaculum syntrophicum</name>
    <dbReference type="NCBI Taxonomy" id="182264"/>
    <lineage>
        <taxon>Bacteria</taxon>
        <taxon>Bacillati</taxon>
        <taxon>Bacillota</taxon>
        <taxon>Clostridia</taxon>
        <taxon>Eubacteriales</taxon>
        <taxon>Desulfallaceae</taxon>
        <taxon>Sporotomaculum</taxon>
    </lineage>
</organism>
<dbReference type="PANTHER" id="PTHR30151">
    <property type="entry name" value="ALKANE SULFONATE ABC TRANSPORTER-RELATED, MEMBRANE SUBUNIT"/>
    <property type="match status" value="1"/>
</dbReference>
<dbReference type="GO" id="GO:0055085">
    <property type="term" value="P:transmembrane transport"/>
    <property type="evidence" value="ECO:0007669"/>
    <property type="project" value="InterPro"/>
</dbReference>
<keyword evidence="3" id="KW-1003">Cell membrane</keyword>
<comment type="caution">
    <text evidence="9">The sequence shown here is derived from an EMBL/GenBank/DDBJ whole genome shotgun (WGS) entry which is preliminary data.</text>
</comment>
<proteinExistence type="inferred from homology"/>
<keyword evidence="6 7" id="KW-0472">Membrane</keyword>
<dbReference type="RefSeq" id="WP_161822292.1">
    <property type="nucleotide sequence ID" value="NZ_LSRS01000004.1"/>
</dbReference>
<feature type="transmembrane region" description="Helical" evidence="7">
    <location>
        <begin position="98"/>
        <end position="119"/>
    </location>
</feature>
<keyword evidence="5 7" id="KW-1133">Transmembrane helix</keyword>
<comment type="similarity">
    <text evidence="7">Belongs to the binding-protein-dependent transport system permease family.</text>
</comment>
<evidence type="ECO:0000256" key="4">
    <source>
        <dbReference type="ARBA" id="ARBA00022692"/>
    </source>
</evidence>
<evidence type="ECO:0000259" key="8">
    <source>
        <dbReference type="PROSITE" id="PS50928"/>
    </source>
</evidence>
<feature type="domain" description="ABC transmembrane type-1" evidence="8">
    <location>
        <begin position="59"/>
        <end position="238"/>
    </location>
</feature>
<keyword evidence="4 7" id="KW-0812">Transmembrane</keyword>
<dbReference type="PROSITE" id="PS50928">
    <property type="entry name" value="ABC_TM1"/>
    <property type="match status" value="1"/>
</dbReference>
<feature type="transmembrane region" description="Helical" evidence="7">
    <location>
        <begin position="220"/>
        <end position="241"/>
    </location>
</feature>
<evidence type="ECO:0000256" key="7">
    <source>
        <dbReference type="RuleBase" id="RU363032"/>
    </source>
</evidence>
<feature type="transmembrane region" description="Helical" evidence="7">
    <location>
        <begin position="125"/>
        <end position="147"/>
    </location>
</feature>
<dbReference type="Proteomes" id="UP000798488">
    <property type="component" value="Unassembled WGS sequence"/>
</dbReference>
<dbReference type="Pfam" id="PF00528">
    <property type="entry name" value="BPD_transp_1"/>
    <property type="match status" value="1"/>
</dbReference>
<dbReference type="GO" id="GO:0005886">
    <property type="term" value="C:plasma membrane"/>
    <property type="evidence" value="ECO:0007669"/>
    <property type="project" value="UniProtKB-SubCell"/>
</dbReference>
<dbReference type="AlphaFoldDB" id="A0A9D2WNZ6"/>
<dbReference type="EMBL" id="LSRS01000004">
    <property type="protein sequence ID" value="KAF1084789.1"/>
    <property type="molecule type" value="Genomic_DNA"/>
</dbReference>
<evidence type="ECO:0000256" key="1">
    <source>
        <dbReference type="ARBA" id="ARBA00004651"/>
    </source>
</evidence>
<evidence type="ECO:0000313" key="10">
    <source>
        <dbReference type="Proteomes" id="UP000798488"/>
    </source>
</evidence>
<dbReference type="CDD" id="cd06261">
    <property type="entry name" value="TM_PBP2"/>
    <property type="match status" value="1"/>
</dbReference>
<gene>
    <name evidence="9" type="primary">ssuC_3</name>
    <name evidence="9" type="ORF">SPSYN_01959</name>
</gene>
<protein>
    <submittedName>
        <fullName evidence="9">Aliphatic sulfonates transport permease protein SsuC</fullName>
    </submittedName>
</protein>
<evidence type="ECO:0000256" key="2">
    <source>
        <dbReference type="ARBA" id="ARBA00022448"/>
    </source>
</evidence>
<evidence type="ECO:0000256" key="5">
    <source>
        <dbReference type="ARBA" id="ARBA00022989"/>
    </source>
</evidence>
<reference evidence="9" key="1">
    <citation type="submission" date="2016-02" db="EMBL/GenBank/DDBJ databases">
        <title>Draft Genome Sequence of Sporotomaculum syntrophicum Strain FB, a Syntrophic Benzoate Degrader.</title>
        <authorList>
            <person name="Nobu M.K."/>
            <person name="Narihiro T."/>
            <person name="Qiu Y.-L."/>
            <person name="Ohashi A."/>
            <person name="Liu W.-T."/>
            <person name="Yuji S."/>
        </authorList>
    </citation>
    <scope>NUCLEOTIDE SEQUENCE</scope>
    <source>
        <strain evidence="9">FB</strain>
    </source>
</reference>
<dbReference type="PANTHER" id="PTHR30151:SF0">
    <property type="entry name" value="ABC TRANSPORTER PERMEASE PROTEIN MJ0413-RELATED"/>
    <property type="match status" value="1"/>
</dbReference>
<evidence type="ECO:0000313" key="9">
    <source>
        <dbReference type="EMBL" id="KAF1084789.1"/>
    </source>
</evidence>
<accession>A0A9D2WNZ6</accession>
<dbReference type="InterPro" id="IPR035906">
    <property type="entry name" value="MetI-like_sf"/>
</dbReference>
<sequence length="250" mass="27659">MKNSSWLIKTLVQFTGLVLFFALWQVLSGFYNHVIIPSPMEVVRSIIGQASSGELCEHGRQSIVRGLTGFGFALSIGTPLGLLIGLNPVAASLFRPVVVVFQVTPLISWLLLAMIWIGFSRVPVFIVFVTTLPLIVINVFQGVHSIDRQLLQMASVFKINKDRIIREIYLPQVAPYLMAGIANALGTTWKAVAMSEFLSVQTGIGASMAVARINLETADLFAWTITLIVLGMLTDRLLAYLTRRKLSHWM</sequence>
<name>A0A9D2WNZ6_9FIRM</name>
<keyword evidence="2 7" id="KW-0813">Transport</keyword>
<feature type="transmembrane region" description="Helical" evidence="7">
    <location>
        <begin position="67"/>
        <end position="86"/>
    </location>
</feature>
<evidence type="ECO:0000256" key="3">
    <source>
        <dbReference type="ARBA" id="ARBA00022475"/>
    </source>
</evidence>
<dbReference type="SUPFAM" id="SSF161098">
    <property type="entry name" value="MetI-like"/>
    <property type="match status" value="1"/>
</dbReference>
<dbReference type="Gene3D" id="1.10.3720.10">
    <property type="entry name" value="MetI-like"/>
    <property type="match status" value="1"/>
</dbReference>
<keyword evidence="10" id="KW-1185">Reference proteome</keyword>
<feature type="transmembrane region" description="Helical" evidence="7">
    <location>
        <begin position="168"/>
        <end position="189"/>
    </location>
</feature>
<comment type="subcellular location">
    <subcellularLocation>
        <location evidence="1 7">Cell membrane</location>
        <topology evidence="1 7">Multi-pass membrane protein</topology>
    </subcellularLocation>
</comment>
<dbReference type="OrthoDB" id="308958at2"/>
<evidence type="ECO:0000256" key="6">
    <source>
        <dbReference type="ARBA" id="ARBA00023136"/>
    </source>
</evidence>
<dbReference type="InterPro" id="IPR000515">
    <property type="entry name" value="MetI-like"/>
</dbReference>